<dbReference type="Pfam" id="PF08933">
    <property type="entry name" value="PrnB"/>
    <property type="match status" value="1"/>
</dbReference>
<evidence type="ECO:0000313" key="3">
    <source>
        <dbReference type="Proteomes" id="UP000548304"/>
    </source>
</evidence>
<keyword evidence="3" id="KW-1185">Reference proteome</keyword>
<dbReference type="EMBL" id="JACBYW010000001">
    <property type="protein sequence ID" value="NYH77737.1"/>
    <property type="molecule type" value="Genomic_DNA"/>
</dbReference>
<dbReference type="GO" id="GO:0046872">
    <property type="term" value="F:metal ion binding"/>
    <property type="evidence" value="ECO:0007669"/>
    <property type="project" value="InterPro"/>
</dbReference>
<feature type="region of interest" description="Disordered" evidence="1">
    <location>
        <begin position="354"/>
        <end position="387"/>
    </location>
</feature>
<dbReference type="Proteomes" id="UP000548304">
    <property type="component" value="Unassembled WGS sequence"/>
</dbReference>
<gene>
    <name evidence="2" type="ORF">FHR84_001051</name>
</gene>
<dbReference type="RefSeq" id="WP_179534212.1">
    <property type="nucleotide sequence ID" value="NZ_JACBYW010000001.1"/>
</dbReference>
<name>A0A852Z5S3_9ACTN</name>
<reference evidence="2 3" key="1">
    <citation type="submission" date="2020-07" db="EMBL/GenBank/DDBJ databases">
        <title>Genomic Encyclopedia of Type Strains, Phase III (KMG-III): the genomes of soil and plant-associated and newly described type strains.</title>
        <authorList>
            <person name="Whitman W."/>
        </authorList>
    </citation>
    <scope>NUCLEOTIDE SEQUENCE [LARGE SCALE GENOMIC DNA]</scope>
    <source>
        <strain evidence="2 3">CECT 8576</strain>
    </source>
</reference>
<dbReference type="GO" id="GO:0019441">
    <property type="term" value="P:L-tryptophan catabolic process to kynurenine"/>
    <property type="evidence" value="ECO:0007669"/>
    <property type="project" value="InterPro"/>
</dbReference>
<sequence length="387" mass="43202">MSTLESLEYGSPAQLEAVRSADPLRADELCERLRGMNEDADVAALIESLRALLPATEEVAELSTDECLAAMRDLGMFLGSIKRHGTEPAEAVPEALPVLTELGSRTDMVPRDTVLHYCVWNPQGERRRMYTGDPQERILQDSVRHAFPRLNTGLRICDELNRTDPAAERFAVLARELDECVGAMLESINAVMAEVGPVFFARTLRPYFEEISLRGRTYLGPAAAQVPLWLVDEVLWLSDRGIAEYEDFLLDSVPYGLPRWRELHAGWRGSPSVVTRLVEAFDVAGGHDRAGHRLRDGANALAGVLRTIVTFRGRHYRIARQAYQEEVRLYPLGSGGAGIDLLQRVLLLTRQNARVASERTDQRRRSSRPASPTPTPAERKERRSPGP</sequence>
<dbReference type="InterPro" id="IPR015029">
    <property type="entry name" value="PrnB"/>
</dbReference>
<evidence type="ECO:0000256" key="1">
    <source>
        <dbReference type="SAM" id="MobiDB-lite"/>
    </source>
</evidence>
<evidence type="ECO:0008006" key="4">
    <source>
        <dbReference type="Google" id="ProtNLM"/>
    </source>
</evidence>
<protein>
    <recommendedName>
        <fullName evidence="4">Monodechloroaminopyrrolnitrin synthase PrnB</fullName>
    </recommendedName>
</protein>
<accession>A0A852Z5S3</accession>
<organism evidence="2 3">
    <name type="scientific">Actinopolyspora biskrensis</name>
    <dbReference type="NCBI Taxonomy" id="1470178"/>
    <lineage>
        <taxon>Bacteria</taxon>
        <taxon>Bacillati</taxon>
        <taxon>Actinomycetota</taxon>
        <taxon>Actinomycetes</taxon>
        <taxon>Actinopolysporales</taxon>
        <taxon>Actinopolysporaceae</taxon>
        <taxon>Actinopolyspora</taxon>
    </lineage>
</organism>
<feature type="compositionally biased region" description="Basic and acidic residues" evidence="1">
    <location>
        <begin position="377"/>
        <end position="387"/>
    </location>
</feature>
<dbReference type="InterPro" id="IPR037217">
    <property type="entry name" value="Trp/Indoleamine_2_3_dOase-like"/>
</dbReference>
<dbReference type="Gene3D" id="1.20.58.480">
    <property type="match status" value="1"/>
</dbReference>
<dbReference type="AlphaFoldDB" id="A0A852Z5S3"/>
<comment type="caution">
    <text evidence="2">The sequence shown here is derived from an EMBL/GenBank/DDBJ whole genome shotgun (WGS) entry which is preliminary data.</text>
</comment>
<evidence type="ECO:0000313" key="2">
    <source>
        <dbReference type="EMBL" id="NYH77737.1"/>
    </source>
</evidence>
<proteinExistence type="predicted"/>
<dbReference type="GO" id="GO:0020037">
    <property type="term" value="F:heme binding"/>
    <property type="evidence" value="ECO:0007669"/>
    <property type="project" value="InterPro"/>
</dbReference>
<dbReference type="SUPFAM" id="SSF140959">
    <property type="entry name" value="Indolic compounds 2,3-dioxygenase-like"/>
    <property type="match status" value="1"/>
</dbReference>
<dbReference type="Gene3D" id="1.20.58.1320">
    <property type="match status" value="1"/>
</dbReference>